<feature type="chain" id="PRO_5009923071" evidence="2">
    <location>
        <begin position="29"/>
        <end position="365"/>
    </location>
</feature>
<sequence length="365" mass="39546">MNGIGQTMQKVAMGCVIASCGLLGSAYAASEITVVSWGGSYTAAQKQAFYEPFTKTTGVTVRSQDYNGGLGEIRAQEQAGKVVWDVVVSDMYDVKRACDEGLIERIPLASLGAAPDGTPATKDFLAGTTSECGIGSITLGNVIAYNTTKIAKAPTSLKDFFDTKNFPGKRGLRKSPIVALEWALMADGVAPADVYATLSTPVGLDRAFRKLDTIKKDIVWWEAGAQPLQLLASGDVAMTSAYSGRLFVSQMQGSPYKAVWDGQVWSTDVWMIPKGAPHMKEALAYVKFVSEPARLAELATLTSNGVVRHSALPLIGKYPGTDVNVASHTPTYPDNLKTALQINHDFWNDRQDEIQHRFDRWLLQN</sequence>
<dbReference type="Proteomes" id="UP000184395">
    <property type="component" value="Unassembled WGS sequence"/>
</dbReference>
<reference evidence="3 4" key="1">
    <citation type="submission" date="2016-11" db="EMBL/GenBank/DDBJ databases">
        <authorList>
            <person name="Jaros S."/>
            <person name="Januszkiewicz K."/>
            <person name="Wedrychowicz H."/>
        </authorList>
    </citation>
    <scope>NUCLEOTIDE SEQUENCE [LARGE SCALE GENOMIC DNA]</scope>
    <source>
        <strain evidence="3 4">LMG 20594</strain>
    </source>
</reference>
<evidence type="ECO:0000256" key="2">
    <source>
        <dbReference type="SAM" id="SignalP"/>
    </source>
</evidence>
<feature type="signal peptide" evidence="2">
    <location>
        <begin position="1"/>
        <end position="28"/>
    </location>
</feature>
<evidence type="ECO:0000313" key="3">
    <source>
        <dbReference type="EMBL" id="SHL23808.1"/>
    </source>
</evidence>
<dbReference type="SUPFAM" id="SSF53850">
    <property type="entry name" value="Periplasmic binding protein-like II"/>
    <property type="match status" value="1"/>
</dbReference>
<dbReference type="Gene3D" id="3.40.190.10">
    <property type="entry name" value="Periplasmic binding protein-like II"/>
    <property type="match status" value="2"/>
</dbReference>
<gene>
    <name evidence="3" type="ORF">SAMN05192548_108310</name>
</gene>
<dbReference type="Pfam" id="PF13416">
    <property type="entry name" value="SBP_bac_8"/>
    <property type="match status" value="1"/>
</dbReference>
<organism evidence="3 4">
    <name type="scientific">Paraburkholderia terricola</name>
    <dbReference type="NCBI Taxonomy" id="169427"/>
    <lineage>
        <taxon>Bacteria</taxon>
        <taxon>Pseudomonadati</taxon>
        <taxon>Pseudomonadota</taxon>
        <taxon>Betaproteobacteria</taxon>
        <taxon>Burkholderiales</taxon>
        <taxon>Burkholderiaceae</taxon>
        <taxon>Paraburkholderia</taxon>
    </lineage>
</organism>
<name>A0A1M6YZX9_9BURK</name>
<evidence type="ECO:0000313" key="4">
    <source>
        <dbReference type="Proteomes" id="UP000184395"/>
    </source>
</evidence>
<dbReference type="CDD" id="cd13589">
    <property type="entry name" value="PBP2_polyamine_RpCGA009"/>
    <property type="match status" value="1"/>
</dbReference>
<dbReference type="RefSeq" id="WP_084561546.1">
    <property type="nucleotide sequence ID" value="NZ_CADFGY010000059.1"/>
</dbReference>
<protein>
    <submittedName>
        <fullName evidence="3">Putative spermidine/putrescine transport system substrate-binding protein</fullName>
    </submittedName>
</protein>
<dbReference type="InterPro" id="IPR006059">
    <property type="entry name" value="SBP"/>
</dbReference>
<keyword evidence="1 2" id="KW-0732">Signal</keyword>
<dbReference type="PANTHER" id="PTHR30222">
    <property type="entry name" value="SPERMIDINE/PUTRESCINE-BINDING PERIPLASMIC PROTEIN"/>
    <property type="match status" value="1"/>
</dbReference>
<accession>A0A1M6YZX9</accession>
<dbReference type="OrthoDB" id="8874923at2"/>
<proteinExistence type="predicted"/>
<dbReference type="PANTHER" id="PTHR30222:SF2">
    <property type="entry name" value="ABC TRANSPORTER SUBSTRATE-BINDING PROTEIN"/>
    <property type="match status" value="1"/>
</dbReference>
<dbReference type="STRING" id="169427.SAMN05192548_108310"/>
<dbReference type="EMBL" id="FRAB01000083">
    <property type="protein sequence ID" value="SHL23808.1"/>
    <property type="molecule type" value="Genomic_DNA"/>
</dbReference>
<evidence type="ECO:0000256" key="1">
    <source>
        <dbReference type="ARBA" id="ARBA00022729"/>
    </source>
</evidence>
<dbReference type="AlphaFoldDB" id="A0A1M6YZX9"/>